<dbReference type="Proteomes" id="UP000789901">
    <property type="component" value="Unassembled WGS sequence"/>
</dbReference>
<protein>
    <submittedName>
        <fullName evidence="2">43657_t:CDS:1</fullName>
    </submittedName>
</protein>
<feature type="non-terminal residue" evidence="2">
    <location>
        <position position="535"/>
    </location>
</feature>
<feature type="region of interest" description="Disordered" evidence="1">
    <location>
        <begin position="219"/>
        <end position="241"/>
    </location>
</feature>
<evidence type="ECO:0000313" key="2">
    <source>
        <dbReference type="EMBL" id="CAG8780383.1"/>
    </source>
</evidence>
<comment type="caution">
    <text evidence="2">The sequence shown here is derived from an EMBL/GenBank/DDBJ whole genome shotgun (WGS) entry which is preliminary data.</text>
</comment>
<reference evidence="2 3" key="1">
    <citation type="submission" date="2021-06" db="EMBL/GenBank/DDBJ databases">
        <authorList>
            <person name="Kallberg Y."/>
            <person name="Tangrot J."/>
            <person name="Rosling A."/>
        </authorList>
    </citation>
    <scope>NUCLEOTIDE SEQUENCE [LARGE SCALE GENOMIC DNA]</scope>
    <source>
        <strain evidence="2 3">120-4 pot B 10/14</strain>
    </source>
</reference>
<sequence length="535" mass="61786">MARETSAEYGWSLKDILQKPDVNIFVSYQIQASTATQLSFGPAVDQKISEDYSKIFSMHEKHESKNASKFGGNSIKMCEDFSLLLQSQNNDPIKGILISRFKQYWEFSIREEENSADQQSAESLIAEIIDSLEKLHSKISETLKLAKVSPIEDISWAIYTMFFENPYRHLKRTLNACTDLLIMIHAMSLVHCYQLAFSVTAPEVKDSIDALKLLFEDNKSNKTQPDREGKNKESQINSKGETQQKPMIFSTLSDTIIDRVRFSLQEKPPDRENMIILFKEFVDMEKNLDTFDKLESKTSFSKKEENAIDYVYRCHLTMGISSSITDGIQQLAKIQYEFSHQQTAETLKHELLGCITSLLLGYEYLYHPNHCPSSRWYLLPEVVIRFLLANESAFENMLEPDEYKQKSLLDPRILESPLVKCVINLSKLHDISSKNLTDGNNIMTASYHIKWFNLAKSDELDACIIEFLANDRFNWQLDEESLIEREKDLRNAINKHNKWHHYLKVYKNVANDVFLAINEINGSTDKKNENKDSSV</sequence>
<keyword evidence="3" id="KW-1185">Reference proteome</keyword>
<name>A0ABN7VK83_GIGMA</name>
<organism evidence="2 3">
    <name type="scientific">Gigaspora margarita</name>
    <dbReference type="NCBI Taxonomy" id="4874"/>
    <lineage>
        <taxon>Eukaryota</taxon>
        <taxon>Fungi</taxon>
        <taxon>Fungi incertae sedis</taxon>
        <taxon>Mucoromycota</taxon>
        <taxon>Glomeromycotina</taxon>
        <taxon>Glomeromycetes</taxon>
        <taxon>Diversisporales</taxon>
        <taxon>Gigasporaceae</taxon>
        <taxon>Gigaspora</taxon>
    </lineage>
</organism>
<proteinExistence type="predicted"/>
<evidence type="ECO:0000256" key="1">
    <source>
        <dbReference type="SAM" id="MobiDB-lite"/>
    </source>
</evidence>
<accession>A0ABN7VK83</accession>
<dbReference type="EMBL" id="CAJVQB010016542">
    <property type="protein sequence ID" value="CAG8780383.1"/>
    <property type="molecule type" value="Genomic_DNA"/>
</dbReference>
<gene>
    <name evidence="2" type="ORF">GMARGA_LOCUS19641</name>
</gene>
<evidence type="ECO:0000313" key="3">
    <source>
        <dbReference type="Proteomes" id="UP000789901"/>
    </source>
</evidence>
<feature type="compositionally biased region" description="Basic and acidic residues" evidence="1">
    <location>
        <begin position="219"/>
        <end position="233"/>
    </location>
</feature>